<feature type="non-terminal residue" evidence="2">
    <location>
        <position position="1"/>
    </location>
</feature>
<evidence type="ECO:0000313" key="2">
    <source>
        <dbReference type="EMBL" id="CAA9508973.1"/>
    </source>
</evidence>
<dbReference type="EMBL" id="CADCVV010000142">
    <property type="protein sequence ID" value="CAA9508973.1"/>
    <property type="molecule type" value="Genomic_DNA"/>
</dbReference>
<dbReference type="PANTHER" id="PTHR19328:SF13">
    <property type="entry name" value="HIPL1 PROTEIN"/>
    <property type="match status" value="1"/>
</dbReference>
<dbReference type="InterPro" id="IPR011041">
    <property type="entry name" value="Quinoprot_gluc/sorb_DH_b-prop"/>
</dbReference>
<accession>A0A6J4SYT8</accession>
<organism evidence="2">
    <name type="scientific">uncultured Solirubrobacterales bacterium</name>
    <dbReference type="NCBI Taxonomy" id="768556"/>
    <lineage>
        <taxon>Bacteria</taxon>
        <taxon>Bacillati</taxon>
        <taxon>Actinomycetota</taxon>
        <taxon>Thermoleophilia</taxon>
        <taxon>Solirubrobacterales</taxon>
        <taxon>environmental samples</taxon>
    </lineage>
</organism>
<gene>
    <name evidence="2" type="ORF">AVDCRST_MAG17-1861</name>
</gene>
<dbReference type="Gene3D" id="2.120.10.30">
    <property type="entry name" value="TolB, C-terminal domain"/>
    <property type="match status" value="1"/>
</dbReference>
<dbReference type="PANTHER" id="PTHR19328">
    <property type="entry name" value="HEDGEHOG-INTERACTING PROTEIN"/>
    <property type="match status" value="1"/>
</dbReference>
<evidence type="ECO:0000259" key="1">
    <source>
        <dbReference type="Pfam" id="PF07995"/>
    </source>
</evidence>
<dbReference type="InterPro" id="IPR011042">
    <property type="entry name" value="6-blade_b-propeller_TolB-like"/>
</dbReference>
<feature type="domain" description="Glucose/Sorbosone dehydrogenase" evidence="1">
    <location>
        <begin position="1"/>
        <end position="251"/>
    </location>
</feature>
<reference evidence="2" key="1">
    <citation type="submission" date="2020-02" db="EMBL/GenBank/DDBJ databases">
        <authorList>
            <person name="Meier V. D."/>
        </authorList>
    </citation>
    <scope>NUCLEOTIDE SEQUENCE</scope>
    <source>
        <strain evidence="2">AVDCRST_MAG17</strain>
    </source>
</reference>
<protein>
    <recommendedName>
        <fullName evidence="1">Glucose/Sorbosone dehydrogenase domain-containing protein</fullName>
    </recommendedName>
</protein>
<dbReference type="AlphaFoldDB" id="A0A6J4SYT8"/>
<proteinExistence type="predicted"/>
<sequence length="269" mass="29756">EGGLLGLAVDPKFRRNRFVYLYRTQSDEIEISRYRFENDELSDEQKIAGGIEVGPIHDSGRLRFGPDERLYINTGDAGSAQLAQDPRSLNGKTLRMEPAAYRGTGGRPEIFSLGHRNGQGLDWQPGTDKLYEAEHGQIGNDEVNVLREGVNYGWPEAEGNDHGRRFQGPVVLFEEGIAPSGAAFAKLPGSKWTGDLFVAGLRGEQLRRIDFEDGRPARDEPLFVESFGRLRTVTEGPDGALYLLTSNRDGRGSPTSEDDRILRILPPAS</sequence>
<dbReference type="SUPFAM" id="SSF50952">
    <property type="entry name" value="Soluble quinoprotein glucose dehydrogenase"/>
    <property type="match status" value="1"/>
</dbReference>
<dbReference type="Pfam" id="PF07995">
    <property type="entry name" value="GSDH"/>
    <property type="match status" value="1"/>
</dbReference>
<dbReference type="InterPro" id="IPR012938">
    <property type="entry name" value="Glc/Sorbosone_DH"/>
</dbReference>
<name>A0A6J4SYT8_9ACTN</name>